<protein>
    <recommendedName>
        <fullName evidence="1">DUF2134 domain-containing protein</fullName>
    </recommendedName>
</protein>
<dbReference type="Proteomes" id="UP000240638">
    <property type="component" value="Unassembled WGS sequence"/>
</dbReference>
<reference evidence="2 3" key="1">
    <citation type="submission" date="2018-03" db="EMBL/GenBank/DDBJ databases">
        <title>Whole genome analyses suggest that Burkholderia sensu lato contains two further novel genera in the rhizoxinica-symbiotica group Mycetohabitans gen. nov., and Trinickia gen. nov.: implications for the evolution of diazotrophy and nodulation in the Burkholderiaceae.</title>
        <authorList>
            <person name="Estrada De Los Santos P."/>
            <person name="Palmer M."/>
            <person name="Chavez-Ramirez B."/>
            <person name="Steenkamp E.T."/>
            <person name="Hirsch A.M."/>
            <person name="Manyaka P."/>
            <person name="Maluk M."/>
            <person name="Lafos M."/>
            <person name="Crook M."/>
            <person name="Gross E."/>
            <person name="Simon M.F."/>
            <person name="Bueno Dos Reis Junior F."/>
            <person name="Poole P.S."/>
            <person name="Venter S.N."/>
            <person name="James E.K."/>
        </authorList>
    </citation>
    <scope>NUCLEOTIDE SEQUENCE [LARGE SCALE GENOMIC DNA]</scope>
    <source>
        <strain evidence="2 3">JPY-366</strain>
    </source>
</reference>
<accession>A0A2T3XZK3</accession>
<dbReference type="InterPro" id="IPR018705">
    <property type="entry name" value="DUF2134_membrane"/>
</dbReference>
<feature type="domain" description="DUF2134" evidence="1">
    <location>
        <begin position="77"/>
        <end position="167"/>
    </location>
</feature>
<evidence type="ECO:0000313" key="2">
    <source>
        <dbReference type="EMBL" id="PTB21954.1"/>
    </source>
</evidence>
<evidence type="ECO:0000313" key="3">
    <source>
        <dbReference type="Proteomes" id="UP000240638"/>
    </source>
</evidence>
<organism evidence="2 3">
    <name type="scientific">Trinickia symbiotica</name>
    <dbReference type="NCBI Taxonomy" id="863227"/>
    <lineage>
        <taxon>Bacteria</taxon>
        <taxon>Pseudomonadati</taxon>
        <taxon>Pseudomonadota</taxon>
        <taxon>Betaproteobacteria</taxon>
        <taxon>Burkholderiales</taxon>
        <taxon>Burkholderiaceae</taxon>
        <taxon>Trinickia</taxon>
    </lineage>
</organism>
<dbReference type="Pfam" id="PF09977">
    <property type="entry name" value="Tad_C"/>
    <property type="match status" value="1"/>
</dbReference>
<gene>
    <name evidence="2" type="ORF">C9I57_04840</name>
</gene>
<evidence type="ECO:0000259" key="1">
    <source>
        <dbReference type="Pfam" id="PF09977"/>
    </source>
</evidence>
<sequence>MSPERNFPTLSGRKRAAASARMRAVRPSAARRQRGSIVVMAALFLTIAVAALGALDVGNVFFARRSLQRIADLAALAGVQTISGGCGAASASATANAAANGFSIDASGAATITVACGRWDTKTNGAPSYFASTNAGAPLNALQVTVTRQIPYFFLGPVRTVSATSTAQATNIGAFSVGTALAQLQGGAVNGLLNALLGTNLDLSLVSYESLANARIKIGDLMAAAGVGTVDQLLATQVDVPQLAHLMLTALSRTSIADANLQNDMATLQTILDGGISDTLTFPLGNMAGTAGLFSLGVSNAQSAVDATISPLDALIVAAEIAHAGQPAIDITTGLNLGALASATVKVQIVEPPVLAVGEAGRDPTTQAWRTEASAAQVRLYLKLAVDNLSVPISIEAAQGQAWLESTNCTSSQASSNSIIGGQTGIANLCIADQAANPQAASQAFSCPTQPATILEVAGIPVVTAHASTSLTGNPIDPPLTFAASGGYGSFGTGIGEALTNALSSSLQVDGIDVSIVTSALEPLLEGIAAIRIDPLLQLLGVQAGVTTIHDLSLTCGAPKLVY</sequence>
<comment type="caution">
    <text evidence="2">The sequence shown here is derived from an EMBL/GenBank/DDBJ whole genome shotgun (WGS) entry which is preliminary data.</text>
</comment>
<proteinExistence type="predicted"/>
<name>A0A2T3XZK3_9BURK</name>
<dbReference type="AlphaFoldDB" id="A0A2T3XZK3"/>
<dbReference type="EMBL" id="PYUC01000002">
    <property type="protein sequence ID" value="PTB21954.1"/>
    <property type="molecule type" value="Genomic_DNA"/>
</dbReference>